<accession>A0ABQ9U2K0</accession>
<evidence type="ECO:0000313" key="2">
    <source>
        <dbReference type="EMBL" id="KAK2091026.1"/>
    </source>
</evidence>
<feature type="region of interest" description="Disordered" evidence="1">
    <location>
        <begin position="1"/>
        <end position="54"/>
    </location>
</feature>
<feature type="non-terminal residue" evidence="2">
    <location>
        <position position="1"/>
    </location>
</feature>
<evidence type="ECO:0000256" key="1">
    <source>
        <dbReference type="SAM" id="MobiDB-lite"/>
    </source>
</evidence>
<evidence type="ECO:0000313" key="3">
    <source>
        <dbReference type="Proteomes" id="UP001266305"/>
    </source>
</evidence>
<dbReference type="Proteomes" id="UP001266305">
    <property type="component" value="Unassembled WGS sequence"/>
</dbReference>
<name>A0ABQ9U2K0_SAGOE</name>
<sequence length="54" mass="6059">IFFMKAMQSSPQVSSQRHCSPSKSSETNRLTQVQPRLSRDNTMSTAKEASLETI</sequence>
<feature type="compositionally biased region" description="Polar residues" evidence="1">
    <location>
        <begin position="7"/>
        <end position="54"/>
    </location>
</feature>
<comment type="caution">
    <text evidence="2">The sequence shown here is derived from an EMBL/GenBank/DDBJ whole genome shotgun (WGS) entry which is preliminary data.</text>
</comment>
<organism evidence="2 3">
    <name type="scientific">Saguinus oedipus</name>
    <name type="common">Cotton-top tamarin</name>
    <name type="synonym">Oedipomidas oedipus</name>
    <dbReference type="NCBI Taxonomy" id="9490"/>
    <lineage>
        <taxon>Eukaryota</taxon>
        <taxon>Metazoa</taxon>
        <taxon>Chordata</taxon>
        <taxon>Craniata</taxon>
        <taxon>Vertebrata</taxon>
        <taxon>Euteleostomi</taxon>
        <taxon>Mammalia</taxon>
        <taxon>Eutheria</taxon>
        <taxon>Euarchontoglires</taxon>
        <taxon>Primates</taxon>
        <taxon>Haplorrhini</taxon>
        <taxon>Platyrrhini</taxon>
        <taxon>Cebidae</taxon>
        <taxon>Callitrichinae</taxon>
        <taxon>Saguinus</taxon>
    </lineage>
</organism>
<gene>
    <name evidence="2" type="ORF">P7K49_030310</name>
</gene>
<dbReference type="EMBL" id="JASSZA010000016">
    <property type="protein sequence ID" value="KAK2091026.1"/>
    <property type="molecule type" value="Genomic_DNA"/>
</dbReference>
<reference evidence="2 3" key="1">
    <citation type="submission" date="2023-05" db="EMBL/GenBank/DDBJ databases">
        <title>B98-5 Cell Line De Novo Hybrid Assembly: An Optical Mapping Approach.</title>
        <authorList>
            <person name="Kananen K."/>
            <person name="Auerbach J.A."/>
            <person name="Kautto E."/>
            <person name="Blachly J.S."/>
        </authorList>
    </citation>
    <scope>NUCLEOTIDE SEQUENCE [LARGE SCALE GENOMIC DNA]</scope>
    <source>
        <strain evidence="2">B95-8</strain>
        <tissue evidence="2">Cell line</tissue>
    </source>
</reference>
<proteinExistence type="predicted"/>
<protein>
    <submittedName>
        <fullName evidence="2">Uncharacterized protein</fullName>
    </submittedName>
</protein>
<keyword evidence="3" id="KW-1185">Reference proteome</keyword>